<protein>
    <submittedName>
        <fullName evidence="2">Uncharacterized protein</fullName>
    </submittedName>
</protein>
<keyword evidence="1" id="KW-1133">Transmembrane helix</keyword>
<keyword evidence="1" id="KW-0472">Membrane</keyword>
<keyword evidence="1" id="KW-0812">Transmembrane</keyword>
<dbReference type="EMBL" id="JABZFV010000080">
    <property type="protein sequence ID" value="MBF0934864.1"/>
    <property type="molecule type" value="Genomic_DNA"/>
</dbReference>
<proteinExistence type="predicted"/>
<comment type="caution">
    <text evidence="2">The sequence shown here is derived from an EMBL/GenBank/DDBJ whole genome shotgun (WGS) entry which is preliminary data.</text>
</comment>
<accession>A0A929QST4</accession>
<dbReference type="Proteomes" id="UP000757900">
    <property type="component" value="Unassembled WGS sequence"/>
</dbReference>
<evidence type="ECO:0000256" key="1">
    <source>
        <dbReference type="SAM" id="Phobius"/>
    </source>
</evidence>
<dbReference type="AlphaFoldDB" id="A0A929QST4"/>
<organism evidence="2 3">
    <name type="scientific">Abiotrophia defectiva</name>
    <name type="common">Streptococcus defectivus</name>
    <dbReference type="NCBI Taxonomy" id="46125"/>
    <lineage>
        <taxon>Bacteria</taxon>
        <taxon>Bacillati</taxon>
        <taxon>Bacillota</taxon>
        <taxon>Bacilli</taxon>
        <taxon>Lactobacillales</taxon>
        <taxon>Aerococcaceae</taxon>
        <taxon>Abiotrophia</taxon>
    </lineage>
</organism>
<reference evidence="2" key="1">
    <citation type="submission" date="2020-04" db="EMBL/GenBank/DDBJ databases">
        <title>Deep metagenomics examines the oral microbiome during advanced dental caries in children, revealing novel taxa and co-occurrences with host molecules.</title>
        <authorList>
            <person name="Baker J.L."/>
            <person name="Morton J.T."/>
            <person name="Dinis M."/>
            <person name="Alvarez R."/>
            <person name="Tran N.C."/>
            <person name="Knight R."/>
            <person name="Edlund A."/>
        </authorList>
    </citation>
    <scope>NUCLEOTIDE SEQUENCE</scope>
    <source>
        <strain evidence="2">JCVI_23_bin.16</strain>
    </source>
</reference>
<evidence type="ECO:0000313" key="2">
    <source>
        <dbReference type="EMBL" id="MBF0934864.1"/>
    </source>
</evidence>
<gene>
    <name evidence="2" type="ORF">HXK00_04365</name>
</gene>
<feature type="transmembrane region" description="Helical" evidence="1">
    <location>
        <begin position="173"/>
        <end position="191"/>
    </location>
</feature>
<name>A0A929QST4_ABIDE</name>
<sequence>MKKEERKKLKEVFGWRTWAGSGLLLFLLIFTFFAYLALLATQPQALLAGQEPFPESSSKHVVVEAESIFLLAEEDNVAIYLVSAAKVRDKPYLVLVASKDDPDIAAARLKTYGALLNEPAKLIGEVDKSDAAKKLLDTMADNSETGLPYRDQLWTEYLVNMKEYRQSQRTIHWLAYGFTAASLLCILWGLFNRYRRHQIYNRLYQAFPELKGHLDHLQVASDYADDYRGLYLYKDTLICLGLRMAVLPINELVALTLNKVVSNGRYGTKQVNYFFRARDVEGQFHTFRAYHGRKKTLAEDLETFLVVIGQRYPDLQIASK</sequence>
<evidence type="ECO:0000313" key="3">
    <source>
        <dbReference type="Proteomes" id="UP000757900"/>
    </source>
</evidence>